<dbReference type="Proteomes" id="UP000735302">
    <property type="component" value="Unassembled WGS sequence"/>
</dbReference>
<accession>A0AAV4DRM1</accession>
<evidence type="ECO:0000313" key="3">
    <source>
        <dbReference type="Proteomes" id="UP000735302"/>
    </source>
</evidence>
<dbReference type="AlphaFoldDB" id="A0AAV4DRM1"/>
<organism evidence="2 3">
    <name type="scientific">Plakobranchus ocellatus</name>
    <dbReference type="NCBI Taxonomy" id="259542"/>
    <lineage>
        <taxon>Eukaryota</taxon>
        <taxon>Metazoa</taxon>
        <taxon>Spiralia</taxon>
        <taxon>Lophotrochozoa</taxon>
        <taxon>Mollusca</taxon>
        <taxon>Gastropoda</taxon>
        <taxon>Heterobranchia</taxon>
        <taxon>Euthyneura</taxon>
        <taxon>Panpulmonata</taxon>
        <taxon>Sacoglossa</taxon>
        <taxon>Placobranchoidea</taxon>
        <taxon>Plakobranchidae</taxon>
        <taxon>Plakobranchus</taxon>
    </lineage>
</organism>
<keyword evidence="3" id="KW-1185">Reference proteome</keyword>
<protein>
    <submittedName>
        <fullName evidence="2">Uncharacterized protein</fullName>
    </submittedName>
</protein>
<feature type="region of interest" description="Disordered" evidence="1">
    <location>
        <begin position="1"/>
        <end position="46"/>
    </location>
</feature>
<sequence length="98" mass="10999">MFELSITDNYSRSVDEEKGGVGEGQSEEKHRERFRRGNAKSVTSADCPPTALPSFRPLCDWRFFGTKSIAAMLWPVVVSGEEFAEVSHASELSWFIVL</sequence>
<evidence type="ECO:0000313" key="2">
    <source>
        <dbReference type="EMBL" id="GFO46761.1"/>
    </source>
</evidence>
<evidence type="ECO:0000256" key="1">
    <source>
        <dbReference type="SAM" id="MobiDB-lite"/>
    </source>
</evidence>
<dbReference type="EMBL" id="BLXT01008214">
    <property type="protein sequence ID" value="GFO46761.1"/>
    <property type="molecule type" value="Genomic_DNA"/>
</dbReference>
<reference evidence="2 3" key="1">
    <citation type="journal article" date="2021" name="Elife">
        <title>Chloroplast acquisition without the gene transfer in kleptoplastic sea slugs, Plakobranchus ocellatus.</title>
        <authorList>
            <person name="Maeda T."/>
            <person name="Takahashi S."/>
            <person name="Yoshida T."/>
            <person name="Shimamura S."/>
            <person name="Takaki Y."/>
            <person name="Nagai Y."/>
            <person name="Toyoda A."/>
            <person name="Suzuki Y."/>
            <person name="Arimoto A."/>
            <person name="Ishii H."/>
            <person name="Satoh N."/>
            <person name="Nishiyama T."/>
            <person name="Hasebe M."/>
            <person name="Maruyama T."/>
            <person name="Minagawa J."/>
            <person name="Obokata J."/>
            <person name="Shigenobu S."/>
        </authorList>
    </citation>
    <scope>NUCLEOTIDE SEQUENCE [LARGE SCALE GENOMIC DNA]</scope>
</reference>
<feature type="compositionally biased region" description="Basic and acidic residues" evidence="1">
    <location>
        <begin position="13"/>
        <end position="31"/>
    </location>
</feature>
<feature type="compositionally biased region" description="Polar residues" evidence="1">
    <location>
        <begin position="1"/>
        <end position="12"/>
    </location>
</feature>
<name>A0AAV4DRM1_9GAST</name>
<comment type="caution">
    <text evidence="2">The sequence shown here is derived from an EMBL/GenBank/DDBJ whole genome shotgun (WGS) entry which is preliminary data.</text>
</comment>
<proteinExistence type="predicted"/>
<gene>
    <name evidence="2" type="ORF">PoB_007326600</name>
</gene>